<dbReference type="InterPro" id="IPR017907">
    <property type="entry name" value="Znf_RING_CS"/>
</dbReference>
<dbReference type="InParanoid" id="A0A7M7GGA5"/>
<dbReference type="InterPro" id="IPR047153">
    <property type="entry name" value="TRIM45/56/19-like"/>
</dbReference>
<dbReference type="SUPFAM" id="SSF57845">
    <property type="entry name" value="B-box zinc-binding domain"/>
    <property type="match status" value="1"/>
</dbReference>
<organism evidence="8 9">
    <name type="scientific">Strongylocentrotus purpuratus</name>
    <name type="common">Purple sea urchin</name>
    <dbReference type="NCBI Taxonomy" id="7668"/>
    <lineage>
        <taxon>Eukaryota</taxon>
        <taxon>Metazoa</taxon>
        <taxon>Echinodermata</taxon>
        <taxon>Eleutherozoa</taxon>
        <taxon>Echinozoa</taxon>
        <taxon>Echinoidea</taxon>
        <taxon>Euechinoidea</taxon>
        <taxon>Echinacea</taxon>
        <taxon>Camarodonta</taxon>
        <taxon>Echinidea</taxon>
        <taxon>Strongylocentrotidae</taxon>
        <taxon>Strongylocentrotus</taxon>
    </lineage>
</organism>
<dbReference type="InterPro" id="IPR000315">
    <property type="entry name" value="Znf_B-box"/>
</dbReference>
<evidence type="ECO:0000256" key="3">
    <source>
        <dbReference type="ARBA" id="ARBA00022833"/>
    </source>
</evidence>
<dbReference type="FunCoup" id="A0A7M7GGA5">
    <property type="interactions" value="218"/>
</dbReference>
<evidence type="ECO:0000256" key="1">
    <source>
        <dbReference type="ARBA" id="ARBA00022723"/>
    </source>
</evidence>
<dbReference type="OMA" id="YKESECI"/>
<dbReference type="Gene3D" id="3.30.40.10">
    <property type="entry name" value="Zinc/RING finger domain, C3HC4 (zinc finger)"/>
    <property type="match status" value="1"/>
</dbReference>
<dbReference type="Gene3D" id="3.30.160.60">
    <property type="entry name" value="Classic Zinc Finger"/>
    <property type="match status" value="1"/>
</dbReference>
<name>A0A7M7GGA5_STRPU</name>
<dbReference type="InterPro" id="IPR013083">
    <property type="entry name" value="Znf_RING/FYVE/PHD"/>
</dbReference>
<feature type="coiled-coil region" evidence="5">
    <location>
        <begin position="131"/>
        <end position="158"/>
    </location>
</feature>
<evidence type="ECO:0000256" key="5">
    <source>
        <dbReference type="SAM" id="Coils"/>
    </source>
</evidence>
<dbReference type="InterPro" id="IPR027370">
    <property type="entry name" value="Znf-RING_euk"/>
</dbReference>
<dbReference type="AlphaFoldDB" id="A0A7M7GGA5"/>
<evidence type="ECO:0000256" key="4">
    <source>
        <dbReference type="PROSITE-ProRule" id="PRU00024"/>
    </source>
</evidence>
<dbReference type="PANTHER" id="PTHR25462:SF229">
    <property type="entry name" value="TRANSCRIPTION INTERMEDIARY FACTOR 1-BETA"/>
    <property type="match status" value="1"/>
</dbReference>
<evidence type="ECO:0000313" key="9">
    <source>
        <dbReference type="Proteomes" id="UP000007110"/>
    </source>
</evidence>
<feature type="domain" description="B box-type" evidence="7">
    <location>
        <begin position="93"/>
        <end position="134"/>
    </location>
</feature>
<proteinExistence type="predicted"/>
<evidence type="ECO:0000259" key="7">
    <source>
        <dbReference type="PROSITE" id="PS50119"/>
    </source>
</evidence>
<dbReference type="GO" id="GO:0008270">
    <property type="term" value="F:zinc ion binding"/>
    <property type="evidence" value="ECO:0007669"/>
    <property type="project" value="UniProtKB-KW"/>
</dbReference>
<accession>A0A7M7GGA5</accession>
<dbReference type="SMART" id="SM00184">
    <property type="entry name" value="RING"/>
    <property type="match status" value="1"/>
</dbReference>
<dbReference type="RefSeq" id="XP_003725189.1">
    <property type="nucleotide sequence ID" value="XM_003725141.1"/>
</dbReference>
<keyword evidence="3" id="KW-0862">Zinc</keyword>
<protein>
    <submittedName>
        <fullName evidence="8">Uncharacterized protein</fullName>
    </submittedName>
</protein>
<dbReference type="Pfam" id="PF13445">
    <property type="entry name" value="zf-RING_UBOX"/>
    <property type="match status" value="1"/>
</dbReference>
<dbReference type="KEGG" id="spu:100888498"/>
<dbReference type="PROSITE" id="PS50119">
    <property type="entry name" value="ZF_BBOX"/>
    <property type="match status" value="1"/>
</dbReference>
<evidence type="ECO:0000259" key="6">
    <source>
        <dbReference type="PROSITE" id="PS50089"/>
    </source>
</evidence>
<dbReference type="OrthoDB" id="6105938at2759"/>
<reference evidence="8" key="2">
    <citation type="submission" date="2021-01" db="UniProtKB">
        <authorList>
            <consortium name="EnsemblMetazoa"/>
        </authorList>
    </citation>
    <scope>IDENTIFICATION</scope>
</reference>
<keyword evidence="5" id="KW-0175">Coiled coil</keyword>
<dbReference type="PROSITE" id="PS00518">
    <property type="entry name" value="ZF_RING_1"/>
    <property type="match status" value="1"/>
</dbReference>
<dbReference type="PANTHER" id="PTHR25462">
    <property type="entry name" value="BONUS, ISOFORM C-RELATED"/>
    <property type="match status" value="1"/>
</dbReference>
<keyword evidence="1" id="KW-0479">Metal-binding</keyword>
<reference evidence="9" key="1">
    <citation type="submission" date="2015-02" db="EMBL/GenBank/DDBJ databases">
        <title>Genome sequencing for Strongylocentrotus purpuratus.</title>
        <authorList>
            <person name="Murali S."/>
            <person name="Liu Y."/>
            <person name="Vee V."/>
            <person name="English A."/>
            <person name="Wang M."/>
            <person name="Skinner E."/>
            <person name="Han Y."/>
            <person name="Muzny D.M."/>
            <person name="Worley K.C."/>
            <person name="Gibbs R.A."/>
        </authorList>
    </citation>
    <scope>NUCLEOTIDE SEQUENCE</scope>
</reference>
<keyword evidence="9" id="KW-1185">Reference proteome</keyword>
<dbReference type="Proteomes" id="UP000007110">
    <property type="component" value="Unassembled WGS sequence"/>
</dbReference>
<dbReference type="SUPFAM" id="SSF57850">
    <property type="entry name" value="RING/U-box"/>
    <property type="match status" value="1"/>
</dbReference>
<dbReference type="PROSITE" id="PS50089">
    <property type="entry name" value="ZF_RING_2"/>
    <property type="match status" value="1"/>
</dbReference>
<dbReference type="GeneID" id="100888498"/>
<keyword evidence="2 4" id="KW-0863">Zinc-finger</keyword>
<dbReference type="EnsemblMetazoa" id="XM_003725141">
    <property type="protein sequence ID" value="XP_003725189"/>
    <property type="gene ID" value="LOC100888498"/>
</dbReference>
<dbReference type="GO" id="GO:0061630">
    <property type="term" value="F:ubiquitin protein ligase activity"/>
    <property type="evidence" value="ECO:0000318"/>
    <property type="project" value="GO_Central"/>
</dbReference>
<dbReference type="CDD" id="cd19756">
    <property type="entry name" value="Bbox2"/>
    <property type="match status" value="1"/>
</dbReference>
<feature type="domain" description="RING-type" evidence="6">
    <location>
        <begin position="15"/>
        <end position="58"/>
    </location>
</feature>
<sequence length="346" mass="40051">MAKRIALQMPESLACPLCLDAFKVPTLLFCGHTFCKVCLDKYDTHYRGQDFMECPVCKKRTKLEKNRVAGLAPNFSVKGLEEELHVHPRANGKSSEYCSLHSKVYKDILCEVCKEFICLSCLFDKHQGHRFKKKEEVVAELKKKRKSLIKRSEKKKAEIKVSIANRERHMRDMHSHLENLDREIENSFHEKSEILRGHRERLSKELDDIRQKSDKAMTDLIGRQKHSLQRITSKSTLIRREGVASTSTCKFPNSDALKTLYIEFLELENELDRDLNETSAALAKHKVENTQLYTYDESVCDLGTFHREASGNESESESDQHDMADLARIRKTFKYIANLSIPTELR</sequence>
<dbReference type="InterPro" id="IPR001841">
    <property type="entry name" value="Znf_RING"/>
</dbReference>
<evidence type="ECO:0000256" key="2">
    <source>
        <dbReference type="ARBA" id="ARBA00022771"/>
    </source>
</evidence>
<evidence type="ECO:0000313" key="8">
    <source>
        <dbReference type="EnsemblMetazoa" id="XP_003725189"/>
    </source>
</evidence>